<sequence length="82" mass="8781">MYKSTSACRPAASPPDAHQVNISNSVSVFAASSLDEEQPVIANAIADAAAIRRIEPLRIQFSISFKRVSIRDLAQRGPSNLG</sequence>
<dbReference type="AlphaFoldDB" id="A0A6J6EQH4"/>
<protein>
    <submittedName>
        <fullName evidence="1">Unannotated protein</fullName>
    </submittedName>
</protein>
<organism evidence="1">
    <name type="scientific">freshwater metagenome</name>
    <dbReference type="NCBI Taxonomy" id="449393"/>
    <lineage>
        <taxon>unclassified sequences</taxon>
        <taxon>metagenomes</taxon>
        <taxon>ecological metagenomes</taxon>
    </lineage>
</organism>
<evidence type="ECO:0000313" key="1">
    <source>
        <dbReference type="EMBL" id="CAB4576753.1"/>
    </source>
</evidence>
<name>A0A6J6EQH4_9ZZZZ</name>
<reference evidence="1" key="1">
    <citation type="submission" date="2020-05" db="EMBL/GenBank/DDBJ databases">
        <authorList>
            <person name="Chiriac C."/>
            <person name="Salcher M."/>
            <person name="Ghai R."/>
            <person name="Kavagutti S V."/>
        </authorList>
    </citation>
    <scope>NUCLEOTIDE SEQUENCE</scope>
</reference>
<accession>A0A6J6EQH4</accession>
<dbReference type="EMBL" id="CAEZTV010000026">
    <property type="protein sequence ID" value="CAB4576753.1"/>
    <property type="molecule type" value="Genomic_DNA"/>
</dbReference>
<gene>
    <name evidence="1" type="ORF">UFOPK1747_00297</name>
</gene>
<proteinExistence type="predicted"/>